<feature type="region of interest" description="Disordered" evidence="2">
    <location>
        <begin position="692"/>
        <end position="769"/>
    </location>
</feature>
<feature type="compositionally biased region" description="Acidic residues" evidence="2">
    <location>
        <begin position="496"/>
        <end position="511"/>
    </location>
</feature>
<accession>A0A8E2FAH6</accession>
<dbReference type="SMART" id="SM01315">
    <property type="entry name" value="Spc7_N"/>
    <property type="match status" value="1"/>
</dbReference>
<evidence type="ECO:0000256" key="1">
    <source>
        <dbReference type="SAM" id="Coils"/>
    </source>
</evidence>
<dbReference type="GO" id="GO:1990758">
    <property type="term" value="P:mitotic sister chromatid biorientation"/>
    <property type="evidence" value="ECO:0007669"/>
    <property type="project" value="TreeGrafter"/>
</dbReference>
<feature type="compositionally biased region" description="Polar residues" evidence="2">
    <location>
        <begin position="618"/>
        <end position="638"/>
    </location>
</feature>
<keyword evidence="5" id="KW-1185">Reference proteome</keyword>
<dbReference type="InterPro" id="IPR013253">
    <property type="entry name" value="Spc7_domain"/>
</dbReference>
<feature type="compositionally biased region" description="Basic residues" evidence="2">
    <location>
        <begin position="422"/>
        <end position="433"/>
    </location>
</feature>
<feature type="domain" description="Spc7 kinetochore protein" evidence="3">
    <location>
        <begin position="759"/>
        <end position="1080"/>
    </location>
</feature>
<feature type="coiled-coil region" evidence="1">
    <location>
        <begin position="940"/>
        <end position="1027"/>
    </location>
</feature>
<feature type="compositionally biased region" description="Low complexity" evidence="2">
    <location>
        <begin position="116"/>
        <end position="130"/>
    </location>
</feature>
<feature type="region of interest" description="Disordered" evidence="2">
    <location>
        <begin position="490"/>
        <end position="638"/>
    </location>
</feature>
<feature type="region of interest" description="Disordered" evidence="2">
    <location>
        <begin position="301"/>
        <end position="471"/>
    </location>
</feature>
<dbReference type="GO" id="GO:0000776">
    <property type="term" value="C:kinetochore"/>
    <property type="evidence" value="ECO:0007669"/>
    <property type="project" value="TreeGrafter"/>
</dbReference>
<reference evidence="4 5" key="1">
    <citation type="journal article" date="2016" name="Nat. Commun.">
        <title>Ectomycorrhizal ecology is imprinted in the genome of the dominant symbiotic fungus Cenococcum geophilum.</title>
        <authorList>
            <consortium name="DOE Joint Genome Institute"/>
            <person name="Peter M."/>
            <person name="Kohler A."/>
            <person name="Ohm R.A."/>
            <person name="Kuo A."/>
            <person name="Krutzmann J."/>
            <person name="Morin E."/>
            <person name="Arend M."/>
            <person name="Barry K.W."/>
            <person name="Binder M."/>
            <person name="Choi C."/>
            <person name="Clum A."/>
            <person name="Copeland A."/>
            <person name="Grisel N."/>
            <person name="Haridas S."/>
            <person name="Kipfer T."/>
            <person name="LaButti K."/>
            <person name="Lindquist E."/>
            <person name="Lipzen A."/>
            <person name="Maire R."/>
            <person name="Meier B."/>
            <person name="Mihaltcheva S."/>
            <person name="Molinier V."/>
            <person name="Murat C."/>
            <person name="Poggeler S."/>
            <person name="Quandt C.A."/>
            <person name="Sperisen C."/>
            <person name="Tritt A."/>
            <person name="Tisserant E."/>
            <person name="Crous P.W."/>
            <person name="Henrissat B."/>
            <person name="Nehls U."/>
            <person name="Egli S."/>
            <person name="Spatafora J.W."/>
            <person name="Grigoriev I.V."/>
            <person name="Martin F.M."/>
        </authorList>
    </citation>
    <scope>NUCLEOTIDE SEQUENCE [LARGE SCALE GENOMIC DNA]</scope>
    <source>
        <strain evidence="4 5">CBS 207.34</strain>
    </source>
</reference>
<dbReference type="InterPro" id="IPR040850">
    <property type="entry name" value="Knl1_RWD_C"/>
</dbReference>
<feature type="region of interest" description="Disordered" evidence="2">
    <location>
        <begin position="792"/>
        <end position="811"/>
    </location>
</feature>
<feature type="compositionally biased region" description="Acidic residues" evidence="2">
    <location>
        <begin position="220"/>
        <end position="231"/>
    </location>
</feature>
<feature type="compositionally biased region" description="Polar residues" evidence="2">
    <location>
        <begin position="526"/>
        <end position="551"/>
    </location>
</feature>
<feature type="compositionally biased region" description="Low complexity" evidence="2">
    <location>
        <begin position="204"/>
        <end position="219"/>
    </location>
</feature>
<gene>
    <name evidence="4" type="ORF">AOQ84DRAFT_385669</name>
</gene>
<evidence type="ECO:0000313" key="5">
    <source>
        <dbReference type="Proteomes" id="UP000250140"/>
    </source>
</evidence>
<feature type="compositionally biased region" description="Acidic residues" evidence="2">
    <location>
        <begin position="756"/>
        <end position="767"/>
    </location>
</feature>
<organism evidence="4 5">
    <name type="scientific">Glonium stellatum</name>
    <dbReference type="NCBI Taxonomy" id="574774"/>
    <lineage>
        <taxon>Eukaryota</taxon>
        <taxon>Fungi</taxon>
        <taxon>Dikarya</taxon>
        <taxon>Ascomycota</taxon>
        <taxon>Pezizomycotina</taxon>
        <taxon>Dothideomycetes</taxon>
        <taxon>Pleosporomycetidae</taxon>
        <taxon>Gloniales</taxon>
        <taxon>Gloniaceae</taxon>
        <taxon>Glonium</taxon>
    </lineage>
</organism>
<dbReference type="GO" id="GO:0034501">
    <property type="term" value="P:protein localization to kinetochore"/>
    <property type="evidence" value="ECO:0007669"/>
    <property type="project" value="TreeGrafter"/>
</dbReference>
<keyword evidence="1" id="KW-0175">Coiled coil</keyword>
<feature type="compositionally biased region" description="Polar residues" evidence="2">
    <location>
        <begin position="597"/>
        <end position="609"/>
    </location>
</feature>
<feature type="compositionally biased region" description="Low complexity" evidence="2">
    <location>
        <begin position="245"/>
        <end position="258"/>
    </location>
</feature>
<dbReference type="PANTHER" id="PTHR28260">
    <property type="entry name" value="SPINDLE POLE BODY COMPONENT SPC105"/>
    <property type="match status" value="1"/>
</dbReference>
<dbReference type="SMART" id="SM00787">
    <property type="entry name" value="Spc7"/>
    <property type="match status" value="1"/>
</dbReference>
<feature type="compositionally biased region" description="Acidic residues" evidence="2">
    <location>
        <begin position="343"/>
        <end position="354"/>
    </location>
</feature>
<dbReference type="OrthoDB" id="5592879at2759"/>
<evidence type="ECO:0000259" key="3">
    <source>
        <dbReference type="SMART" id="SM00787"/>
    </source>
</evidence>
<feature type="region of interest" description="Disordered" evidence="2">
    <location>
        <begin position="116"/>
        <end position="258"/>
    </location>
</feature>
<name>A0A8E2FAH6_9PEZI</name>
<feature type="compositionally biased region" description="Basic residues" evidence="2">
    <location>
        <begin position="83"/>
        <end position="95"/>
    </location>
</feature>
<feature type="compositionally biased region" description="Low complexity" evidence="2">
    <location>
        <begin position="708"/>
        <end position="735"/>
    </location>
</feature>
<sequence length="1265" mass="138680">MSADFDKENIAEGLGTGPSLSKAPALSPKKVAKKARSKSIGPGALGALDAPLKEDSGNRRKSAFIPAVKSILTTNDEDEKKRREARRKSLARRRVSFAPEATLHTWDVIEYMRDATTSSASSDATRRASSVSQASTARSPQSNATSPAPDSDPAEPPSTPPEQIEEPVIGSSPANQRDLHQRKRRRRSSGIPPMNFNNPEDAFSSSPYSGSGSSPIGSDGIEEASDDDGEDTALSLNAGDAIEHTIGSSSGDSTGTSARLEEALKQAAAQAGTRGIDFDENGDLSMEIAKDEITAAFKPWAKKTFGTPKPTRNLPSFDDQENGDPFSPAVKAKAISSLSDRPDEPEQEDSDDMSMDITRAVGRIIPQQPQSPDAEEATMDLTMALGEIQQVAPSDQDNRRKSLKRRRSSMANTSQGSPAKRSVNRRSSIRRRRSSAEESCLGDETMDLTMAIGEIQGSQSQDDADRRSNVDLSFADETMDFTMAVGGIKGITSTDEIPEFDGDEDDNEDLSMEFTAVIGGIKGTEPQPSTPVKPTTPKNQTPKARSASSRKSPGKPRISDNLFLQTSPSPVKLAKATPQKSPQRPARKSLAPPTPEVHSTPQNRTTIETVPSPFFGKQTRSASKNEPTSTPKGPTNLSEQLKAFDDPIIFPNISQRLGSSPIVHYSPLPSARGEPVIKSATALTNSIKLLSTPRKQTLTSPIKRGATPKKAATPKKTSTPKKTPTPKKTSTPRKSISPKKRVIFGNESPSKGVEEQLPENEEEEEEVERIPLQDFLDMTNIRFMDLTTTKRRHTAAPPSFHGKGISGNEGEEKADSLEDFVIAAACTVPEYEMYQHACHELKRYISGGKDVVRQIEADVYEENPALFSEYMSAPPDQRYVMDNQFKNMKTYARLQSKEIWYGWRSTLLRDLKAALIKTGEDFDQDDAIMKKQEELLDAVLPALITQHEELEAECKQLQQRQDELTSCDREELEAAREQLIAADAEIEEKKRLIASLQEELIQKEASIEAVKERKIECTEEIKAAERVREEYRGWSSSEVNGFKAKVAALELNHGWSITSASSSPSTLTLTHLNDLQLFFRPASFATKTNTPNAPISLTYIGDSAIPHPRPLTTSKRFFLQLLRAHLQCLPQSQTRIPDLLNLIKNGWATAFAVAEGVRCLSHTYITDEVILSDERIAIRPCMLLPSLRTKVNVTFEIGVGIGAEGIETSVGARAEVVYGEKYKEDKMGEFLRQFVGEDVKGIDEMECWANAVGDLAGRLKARGRK</sequence>
<dbReference type="AlphaFoldDB" id="A0A8E2FAH6"/>
<evidence type="ECO:0000256" key="2">
    <source>
        <dbReference type="SAM" id="MobiDB-lite"/>
    </source>
</evidence>
<protein>
    <submittedName>
        <fullName evidence="4">Spc7-domain-containing protein</fullName>
    </submittedName>
</protein>
<evidence type="ECO:0000313" key="4">
    <source>
        <dbReference type="EMBL" id="OCL13061.1"/>
    </source>
</evidence>
<dbReference type="PANTHER" id="PTHR28260:SF1">
    <property type="entry name" value="SPINDLE POLE BODY COMPONENT SPC105"/>
    <property type="match status" value="1"/>
</dbReference>
<dbReference type="EMBL" id="KV748790">
    <property type="protein sequence ID" value="OCL13061.1"/>
    <property type="molecule type" value="Genomic_DNA"/>
</dbReference>
<proteinExistence type="predicted"/>
<dbReference type="Pfam" id="PF18210">
    <property type="entry name" value="Knl1_RWD_C"/>
    <property type="match status" value="1"/>
</dbReference>
<feature type="compositionally biased region" description="Basic and acidic residues" evidence="2">
    <location>
        <begin position="1"/>
        <end position="10"/>
    </location>
</feature>
<dbReference type="Pfam" id="PF15402">
    <property type="entry name" value="MELT_2"/>
    <property type="match status" value="5"/>
</dbReference>
<feature type="region of interest" description="Disordered" evidence="2">
    <location>
        <begin position="1"/>
        <end position="97"/>
    </location>
</feature>
<dbReference type="Pfam" id="PF08317">
    <property type="entry name" value="Spc7"/>
    <property type="match status" value="1"/>
</dbReference>
<dbReference type="InterPro" id="IPR033338">
    <property type="entry name" value="Spc105/Spc7"/>
</dbReference>
<dbReference type="Proteomes" id="UP000250140">
    <property type="component" value="Unassembled WGS sequence"/>
</dbReference>
<feature type="compositionally biased region" description="Polar residues" evidence="2">
    <location>
        <begin position="131"/>
        <end position="143"/>
    </location>
</feature>
<dbReference type="GO" id="GO:0007094">
    <property type="term" value="P:mitotic spindle assembly checkpoint signaling"/>
    <property type="evidence" value="ECO:0007669"/>
    <property type="project" value="TreeGrafter"/>
</dbReference>